<sequence>MKKVLHIVGGLDMGGIERWLCNVLQYKSDFKNTEFFILSMHPNKKNIVKELSINKKNIFFSKKENMFSRISILIKTIRNISPDIIHIHTSYSSAIYAVISKLFNIKKIIIHSHSDRRKIESNSSFLRKTYISLMKYIISIIDVKRIAVSNFSGLSLFNKNFNVMYCGVNLHYEDISIDILEKHKDKKLVFHIGRYTEAKNFPFIIEIIKKYKSAHNIFFVFIGSELNPLQNICNEYSLDNVIFLGAVENPYSIMQKYASLFILPSKWEGLPLSAVEAQSAQVPALISSNVTEEANIGYATFIPLNLEDWVYNIDKLLSLDKQDKNLDNKFSMKHNINLLNKLYSL</sequence>
<dbReference type="Pfam" id="PF00534">
    <property type="entry name" value="Glycos_transf_1"/>
    <property type="match status" value="1"/>
</dbReference>
<dbReference type="SUPFAM" id="SSF53756">
    <property type="entry name" value="UDP-Glycosyltransferase/glycogen phosphorylase"/>
    <property type="match status" value="1"/>
</dbReference>
<organism evidence="3">
    <name type="scientific">Proteus mirabilis</name>
    <dbReference type="NCBI Taxonomy" id="584"/>
    <lineage>
        <taxon>Bacteria</taxon>
        <taxon>Pseudomonadati</taxon>
        <taxon>Pseudomonadota</taxon>
        <taxon>Gammaproteobacteria</taxon>
        <taxon>Enterobacterales</taxon>
        <taxon>Morganellaceae</taxon>
        <taxon>Proteus</taxon>
    </lineage>
</organism>
<dbReference type="Pfam" id="PF13439">
    <property type="entry name" value="Glyco_transf_4"/>
    <property type="match status" value="1"/>
</dbReference>
<dbReference type="InterPro" id="IPR001296">
    <property type="entry name" value="Glyco_trans_1"/>
</dbReference>
<reference evidence="3" key="1">
    <citation type="journal article" date="2017" name="PLoS ONE">
        <title>Genetic diversity of the O antigens of Proteus species and the development of a suspension array for molecular serotyping.</title>
        <authorList>
            <person name="Yu X."/>
            <person name="Torzewska A."/>
            <person name="Zhang X."/>
            <person name="Yin Z."/>
            <person name="Drzewiecka D."/>
            <person name="Cao H."/>
            <person name="Liu B."/>
            <person name="Knirel Y.A."/>
            <person name="Rozalski A."/>
            <person name="Wang L."/>
        </authorList>
    </citation>
    <scope>NUCLEOTIDE SEQUENCE</scope>
    <source>
        <strain evidence="3">CCUG 19011</strain>
    </source>
</reference>
<feature type="domain" description="Glycosyltransferase subfamily 4-like N-terminal" evidence="2">
    <location>
        <begin position="57"/>
        <end position="170"/>
    </location>
</feature>
<dbReference type="PANTHER" id="PTHR45947:SF3">
    <property type="entry name" value="SULFOQUINOVOSYL TRANSFERASE SQD2"/>
    <property type="match status" value="1"/>
</dbReference>
<dbReference type="InterPro" id="IPR028098">
    <property type="entry name" value="Glyco_trans_4-like_N"/>
</dbReference>
<accession>A0A385JNA5</accession>
<dbReference type="Gene3D" id="3.40.50.2000">
    <property type="entry name" value="Glycogen Phosphorylase B"/>
    <property type="match status" value="2"/>
</dbReference>
<name>A0A385JNA5_PROMI</name>
<evidence type="ECO:0000313" key="3">
    <source>
        <dbReference type="EMBL" id="AXY99832.1"/>
    </source>
</evidence>
<protein>
    <submittedName>
        <fullName evidence="3">Gt4</fullName>
    </submittedName>
</protein>
<dbReference type="InterPro" id="IPR050194">
    <property type="entry name" value="Glycosyltransferase_grp1"/>
</dbReference>
<evidence type="ECO:0000259" key="1">
    <source>
        <dbReference type="Pfam" id="PF00534"/>
    </source>
</evidence>
<feature type="domain" description="Glycosyl transferase family 1" evidence="1">
    <location>
        <begin position="178"/>
        <end position="328"/>
    </location>
</feature>
<dbReference type="AlphaFoldDB" id="A0A385JNA5"/>
<dbReference type="EMBL" id="KY710719">
    <property type="protein sequence ID" value="AXY99832.1"/>
    <property type="molecule type" value="Genomic_DNA"/>
</dbReference>
<evidence type="ECO:0000259" key="2">
    <source>
        <dbReference type="Pfam" id="PF13439"/>
    </source>
</evidence>
<proteinExistence type="predicted"/>
<dbReference type="GO" id="GO:0016758">
    <property type="term" value="F:hexosyltransferase activity"/>
    <property type="evidence" value="ECO:0007669"/>
    <property type="project" value="TreeGrafter"/>
</dbReference>
<dbReference type="PANTHER" id="PTHR45947">
    <property type="entry name" value="SULFOQUINOVOSYL TRANSFERASE SQD2"/>
    <property type="match status" value="1"/>
</dbReference>